<evidence type="ECO:0000259" key="5">
    <source>
        <dbReference type="PROSITE" id="PS50931"/>
    </source>
</evidence>
<gene>
    <name evidence="6" type="ORF">HW532_08860</name>
</gene>
<dbReference type="EMBL" id="CP058214">
    <property type="protein sequence ID" value="QPC42794.1"/>
    <property type="molecule type" value="Genomic_DNA"/>
</dbReference>
<feature type="domain" description="HTH lysR-type" evidence="5">
    <location>
        <begin position="1"/>
        <end position="58"/>
    </location>
</feature>
<dbReference type="SUPFAM" id="SSF46785">
    <property type="entry name" value="Winged helix' DNA-binding domain"/>
    <property type="match status" value="1"/>
</dbReference>
<dbReference type="KEGG" id="kmn:HW532_08860"/>
<organism evidence="6 7">
    <name type="scientific">Kaustia mangrovi</name>
    <dbReference type="NCBI Taxonomy" id="2593653"/>
    <lineage>
        <taxon>Bacteria</taxon>
        <taxon>Pseudomonadati</taxon>
        <taxon>Pseudomonadota</taxon>
        <taxon>Alphaproteobacteria</taxon>
        <taxon>Hyphomicrobiales</taxon>
        <taxon>Parvibaculaceae</taxon>
        <taxon>Kaustia</taxon>
    </lineage>
</organism>
<dbReference type="InterPro" id="IPR036390">
    <property type="entry name" value="WH_DNA-bd_sf"/>
</dbReference>
<proteinExistence type="inferred from homology"/>
<dbReference type="CDD" id="cd08415">
    <property type="entry name" value="PBP2_LysR_opines_like"/>
    <property type="match status" value="1"/>
</dbReference>
<keyword evidence="4" id="KW-0804">Transcription</keyword>
<dbReference type="InterPro" id="IPR005119">
    <property type="entry name" value="LysR_subst-bd"/>
</dbReference>
<evidence type="ECO:0000256" key="1">
    <source>
        <dbReference type="ARBA" id="ARBA00009437"/>
    </source>
</evidence>
<sequence length="301" mass="33892">MNLRQIEAFRRVLETGSVTRAAEALSISQPAVSKLLATLERTCGFALFHRTGGRLTPTREARLLAHEVERLFQDTERLDNIAQAIRDRRWGQLKVAGFPALSWRFLPRVLSPLLAERPDVHLALQSRTSPRIVELAIAQQIDVGFSLLPVDHPLVDCEKLCEFELVCALPKGHDLTRRRVIRPRDLTDVPFISLGREDRSRFIVDEAFHGRARRTHMQIEAQMAETACSFVASGLGVALVPPFAAEAFRSDGVEARRFTPSIRMAAWQLLPNSTPPAMITLEICDRLREAFRPYRVGRDGA</sequence>
<dbReference type="PANTHER" id="PTHR30427:SF1">
    <property type="entry name" value="TRANSCRIPTIONAL ACTIVATOR PROTEIN LYSR"/>
    <property type="match status" value="1"/>
</dbReference>
<accession>A0A7S8HBV2</accession>
<dbReference type="PROSITE" id="PS50931">
    <property type="entry name" value="HTH_LYSR"/>
    <property type="match status" value="1"/>
</dbReference>
<dbReference type="GO" id="GO:0010628">
    <property type="term" value="P:positive regulation of gene expression"/>
    <property type="evidence" value="ECO:0007669"/>
    <property type="project" value="TreeGrafter"/>
</dbReference>
<dbReference type="SUPFAM" id="SSF53850">
    <property type="entry name" value="Periplasmic binding protein-like II"/>
    <property type="match status" value="1"/>
</dbReference>
<protein>
    <submittedName>
        <fullName evidence="6">LysR family transcriptional regulator</fullName>
    </submittedName>
</protein>
<evidence type="ECO:0000256" key="4">
    <source>
        <dbReference type="ARBA" id="ARBA00023163"/>
    </source>
</evidence>
<dbReference type="Proteomes" id="UP000593594">
    <property type="component" value="Chromosome"/>
</dbReference>
<dbReference type="GO" id="GO:0043565">
    <property type="term" value="F:sequence-specific DNA binding"/>
    <property type="evidence" value="ECO:0007669"/>
    <property type="project" value="TreeGrafter"/>
</dbReference>
<dbReference type="AlphaFoldDB" id="A0A7S8HBV2"/>
<dbReference type="Pfam" id="PF00126">
    <property type="entry name" value="HTH_1"/>
    <property type="match status" value="1"/>
</dbReference>
<dbReference type="Gene3D" id="1.10.10.10">
    <property type="entry name" value="Winged helix-like DNA-binding domain superfamily/Winged helix DNA-binding domain"/>
    <property type="match status" value="1"/>
</dbReference>
<comment type="similarity">
    <text evidence="1">Belongs to the LysR transcriptional regulatory family.</text>
</comment>
<keyword evidence="7" id="KW-1185">Reference proteome</keyword>
<dbReference type="PANTHER" id="PTHR30427">
    <property type="entry name" value="TRANSCRIPTIONAL ACTIVATOR PROTEIN LYSR"/>
    <property type="match status" value="1"/>
</dbReference>
<keyword evidence="3" id="KW-0238">DNA-binding</keyword>
<dbReference type="InterPro" id="IPR000847">
    <property type="entry name" value="LysR_HTH_N"/>
</dbReference>
<name>A0A7S8HBV2_9HYPH</name>
<dbReference type="GO" id="GO:0003700">
    <property type="term" value="F:DNA-binding transcription factor activity"/>
    <property type="evidence" value="ECO:0007669"/>
    <property type="project" value="InterPro"/>
</dbReference>
<dbReference type="PRINTS" id="PR00039">
    <property type="entry name" value="HTHLYSR"/>
</dbReference>
<reference evidence="6 7" key="1">
    <citation type="submission" date="2020-06" db="EMBL/GenBank/DDBJ databases">
        <title>Genome sequence of 2 isolates from Red Sea Mangroves.</title>
        <authorList>
            <person name="Sefrji F."/>
            <person name="Michoud G."/>
            <person name="Merlino G."/>
            <person name="Daffonchio D."/>
        </authorList>
    </citation>
    <scope>NUCLEOTIDE SEQUENCE [LARGE SCALE GENOMIC DNA]</scope>
    <source>
        <strain evidence="6 7">R1DC25</strain>
    </source>
</reference>
<dbReference type="InterPro" id="IPR036388">
    <property type="entry name" value="WH-like_DNA-bd_sf"/>
</dbReference>
<evidence type="ECO:0000256" key="2">
    <source>
        <dbReference type="ARBA" id="ARBA00023015"/>
    </source>
</evidence>
<evidence type="ECO:0000313" key="6">
    <source>
        <dbReference type="EMBL" id="QPC42794.1"/>
    </source>
</evidence>
<dbReference type="Pfam" id="PF03466">
    <property type="entry name" value="LysR_substrate"/>
    <property type="match status" value="1"/>
</dbReference>
<evidence type="ECO:0000256" key="3">
    <source>
        <dbReference type="ARBA" id="ARBA00023125"/>
    </source>
</evidence>
<dbReference type="RefSeq" id="WP_213164029.1">
    <property type="nucleotide sequence ID" value="NZ_CP058214.1"/>
</dbReference>
<dbReference type="InterPro" id="IPR037424">
    <property type="entry name" value="NocR_PBP2"/>
</dbReference>
<keyword evidence="2" id="KW-0805">Transcription regulation</keyword>
<dbReference type="Gene3D" id="3.40.190.290">
    <property type="match status" value="1"/>
</dbReference>
<evidence type="ECO:0000313" key="7">
    <source>
        <dbReference type="Proteomes" id="UP000593594"/>
    </source>
</evidence>